<evidence type="ECO:0000313" key="1">
    <source>
        <dbReference type="EMBL" id="KAH3680880.1"/>
    </source>
</evidence>
<dbReference type="AlphaFoldDB" id="A0A9P8Q0E7"/>
<comment type="caution">
    <text evidence="1">The sequence shown here is derived from an EMBL/GenBank/DDBJ whole genome shotgun (WGS) entry which is preliminary data.</text>
</comment>
<dbReference type="EMBL" id="JAEUBG010004654">
    <property type="protein sequence ID" value="KAH3680880.1"/>
    <property type="molecule type" value="Genomic_DNA"/>
</dbReference>
<protein>
    <submittedName>
        <fullName evidence="1">Uncharacterized protein</fullName>
    </submittedName>
</protein>
<keyword evidence="2" id="KW-1185">Reference proteome</keyword>
<proteinExistence type="predicted"/>
<reference evidence="1" key="1">
    <citation type="journal article" date="2021" name="Open Biol.">
        <title>Shared evolutionary footprints suggest mitochondrial oxidative damage underlies multiple complex I losses in fungi.</title>
        <authorList>
            <person name="Schikora-Tamarit M.A."/>
            <person name="Marcet-Houben M."/>
            <person name="Nosek J."/>
            <person name="Gabaldon T."/>
        </authorList>
    </citation>
    <scope>NUCLEOTIDE SEQUENCE</scope>
    <source>
        <strain evidence="1">CBS2887</strain>
    </source>
</reference>
<gene>
    <name evidence="1" type="ORF">WICPIJ_008093</name>
</gene>
<evidence type="ECO:0000313" key="2">
    <source>
        <dbReference type="Proteomes" id="UP000774326"/>
    </source>
</evidence>
<name>A0A9P8Q0E7_WICPI</name>
<dbReference type="Proteomes" id="UP000774326">
    <property type="component" value="Unassembled WGS sequence"/>
</dbReference>
<organism evidence="1 2">
    <name type="scientific">Wickerhamomyces pijperi</name>
    <name type="common">Yeast</name>
    <name type="synonym">Pichia pijperi</name>
    <dbReference type="NCBI Taxonomy" id="599730"/>
    <lineage>
        <taxon>Eukaryota</taxon>
        <taxon>Fungi</taxon>
        <taxon>Dikarya</taxon>
        <taxon>Ascomycota</taxon>
        <taxon>Saccharomycotina</taxon>
        <taxon>Saccharomycetes</taxon>
        <taxon>Phaffomycetales</taxon>
        <taxon>Wickerhamomycetaceae</taxon>
        <taxon>Wickerhamomyces</taxon>
    </lineage>
</organism>
<reference evidence="1" key="2">
    <citation type="submission" date="2021-01" db="EMBL/GenBank/DDBJ databases">
        <authorList>
            <person name="Schikora-Tamarit M.A."/>
        </authorList>
    </citation>
    <scope>NUCLEOTIDE SEQUENCE</scope>
    <source>
        <strain evidence="1">CBS2887</strain>
    </source>
</reference>
<sequence length="111" mass="11650">MGGTLGVQTVGVGLGDVEPGANGVVEHNQDTSVLGLRSSSDSDGLVQVENSIRRNVGRRSHGASDDDDHIWEIYGQVQEKSGLFKGIGTVGDDEVLDPFVFVGLGDLVVQD</sequence>
<accession>A0A9P8Q0E7</accession>